<keyword evidence="2" id="KW-1185">Reference proteome</keyword>
<organism evidence="1 2">
    <name type="scientific">Nakamurella leprariae</name>
    <dbReference type="NCBI Taxonomy" id="2803911"/>
    <lineage>
        <taxon>Bacteria</taxon>
        <taxon>Bacillati</taxon>
        <taxon>Actinomycetota</taxon>
        <taxon>Actinomycetes</taxon>
        <taxon>Nakamurellales</taxon>
        <taxon>Nakamurellaceae</taxon>
        <taxon>Nakamurella</taxon>
    </lineage>
</organism>
<comment type="caution">
    <text evidence="1">The sequence shown here is derived from an EMBL/GenBank/DDBJ whole genome shotgun (WGS) entry which is preliminary data.</text>
</comment>
<dbReference type="EMBL" id="JAERWK010000021">
    <property type="protein sequence ID" value="MBM9468804.1"/>
    <property type="molecule type" value="Genomic_DNA"/>
</dbReference>
<name>A0A939C2Y4_9ACTN</name>
<protein>
    <submittedName>
        <fullName evidence="1">Uncharacterized protein</fullName>
    </submittedName>
</protein>
<proteinExistence type="predicted"/>
<accession>A0A939C2Y4</accession>
<sequence>MTDPRLVVDRTRAGIPAPARVVLGVIDVQQFLDLTVVEEPDPTAGAGAASG</sequence>
<gene>
    <name evidence="1" type="ORF">JL106_16090</name>
</gene>
<reference evidence="1" key="1">
    <citation type="submission" date="2021-01" db="EMBL/GenBank/DDBJ databases">
        <title>YIM 132084 draft genome.</title>
        <authorList>
            <person name="An D."/>
        </authorList>
    </citation>
    <scope>NUCLEOTIDE SEQUENCE</scope>
    <source>
        <strain evidence="1">YIM 132084</strain>
    </source>
</reference>
<dbReference type="AlphaFoldDB" id="A0A939C2Y4"/>
<dbReference type="Proteomes" id="UP000663792">
    <property type="component" value="Unassembled WGS sequence"/>
</dbReference>
<evidence type="ECO:0000313" key="1">
    <source>
        <dbReference type="EMBL" id="MBM9468804.1"/>
    </source>
</evidence>
<dbReference type="RefSeq" id="WP_205261765.1">
    <property type="nucleotide sequence ID" value="NZ_JAERWK010000021.1"/>
</dbReference>
<evidence type="ECO:0000313" key="2">
    <source>
        <dbReference type="Proteomes" id="UP000663792"/>
    </source>
</evidence>